<evidence type="ECO:0000313" key="3">
    <source>
        <dbReference type="Proteomes" id="UP000033867"/>
    </source>
</evidence>
<dbReference type="EMBL" id="LCEK01000064">
    <property type="protein sequence ID" value="KKS70249.1"/>
    <property type="molecule type" value="Genomic_DNA"/>
</dbReference>
<feature type="non-terminal residue" evidence="2">
    <location>
        <position position="182"/>
    </location>
</feature>
<gene>
    <name evidence="2" type="ORF">UV42_C0064G0001</name>
</gene>
<feature type="signal peptide" evidence="1">
    <location>
        <begin position="1"/>
        <end position="26"/>
    </location>
</feature>
<evidence type="ECO:0000256" key="1">
    <source>
        <dbReference type="SAM" id="SignalP"/>
    </source>
</evidence>
<evidence type="ECO:0000313" key="2">
    <source>
        <dbReference type="EMBL" id="KKS70249.1"/>
    </source>
</evidence>
<accession>A0A0G1BAN4</accession>
<sequence>MKKNSFSLALKLLILIVLFTSTNIQAQYFGGNKPLYKRFNYNVYQTPNFEIYNYFKNDSLLNKLSQSAEKWYWMHYQVFRDSIKDKNPLIIYPNQGDFQQTTAISGEIGIGTGGVTEALKNRVILPVTDTWAQTEHVLGHELVHAFQYNSLINGDSTNLNSVRNLPLWMVEGMAEYLSIGSV</sequence>
<reference evidence="2 3" key="1">
    <citation type="journal article" date="2015" name="Nature">
        <title>rRNA introns, odd ribosomes, and small enigmatic genomes across a large radiation of phyla.</title>
        <authorList>
            <person name="Brown C.T."/>
            <person name="Hug L.A."/>
            <person name="Thomas B.C."/>
            <person name="Sharon I."/>
            <person name="Castelle C.J."/>
            <person name="Singh A."/>
            <person name="Wilkins M.J."/>
            <person name="Williams K.H."/>
            <person name="Banfield J.F."/>
        </authorList>
    </citation>
    <scope>NUCLEOTIDE SEQUENCE [LARGE SCALE GENOMIC DNA]</scope>
</reference>
<organism evidence="2 3">
    <name type="scientific">Candidatus Magasanikbacteria bacterium GW2011_GWE2_42_7</name>
    <dbReference type="NCBI Taxonomy" id="1619052"/>
    <lineage>
        <taxon>Bacteria</taxon>
        <taxon>Candidatus Magasanikiibacteriota</taxon>
    </lineage>
</organism>
<proteinExistence type="predicted"/>
<feature type="chain" id="PRO_5002535987" evidence="1">
    <location>
        <begin position="27"/>
        <end position="182"/>
    </location>
</feature>
<name>A0A0G1BAN4_9BACT</name>
<dbReference type="Proteomes" id="UP000033867">
    <property type="component" value="Unassembled WGS sequence"/>
</dbReference>
<protein>
    <submittedName>
        <fullName evidence="2">WD40 domain protein beta Propeller</fullName>
    </submittedName>
</protein>
<comment type="caution">
    <text evidence="2">The sequence shown here is derived from an EMBL/GenBank/DDBJ whole genome shotgun (WGS) entry which is preliminary data.</text>
</comment>
<dbReference type="AlphaFoldDB" id="A0A0G1BAN4"/>
<dbReference type="Pfam" id="PF04450">
    <property type="entry name" value="BSP"/>
    <property type="match status" value="1"/>
</dbReference>
<keyword evidence="1" id="KW-0732">Signal</keyword>
<dbReference type="InterPro" id="IPR007541">
    <property type="entry name" value="Uncharacterised_BSP"/>
</dbReference>